<dbReference type="EMBL" id="CP163302">
    <property type="protein sequence ID" value="XDP43822.1"/>
    <property type="molecule type" value="Genomic_DNA"/>
</dbReference>
<dbReference type="KEGG" id="spue:AB5L97_10925"/>
<evidence type="ECO:0000313" key="2">
    <source>
        <dbReference type="EMBL" id="XDP43822.1"/>
    </source>
</evidence>
<protein>
    <submittedName>
        <fullName evidence="2">Uncharacterized protein</fullName>
    </submittedName>
</protein>
<proteinExistence type="predicted"/>
<gene>
    <name evidence="2" type="ORF">AB5L97_10925</name>
</gene>
<dbReference type="AlphaFoldDB" id="A0AB39KYN5"/>
<feature type="region of interest" description="Disordered" evidence="1">
    <location>
        <begin position="26"/>
        <end position="49"/>
    </location>
</feature>
<reference evidence="2" key="1">
    <citation type="submission" date="2024-07" db="EMBL/GenBank/DDBJ databases">
        <authorList>
            <person name="fu j."/>
        </authorList>
    </citation>
    <scope>NUCLEOTIDE SEQUENCE</scope>
    <source>
        <strain evidence="2">P10A9</strain>
    </source>
</reference>
<organism evidence="2">
    <name type="scientific">Sinomonas puerhi</name>
    <dbReference type="NCBI Taxonomy" id="3238584"/>
    <lineage>
        <taxon>Bacteria</taxon>
        <taxon>Bacillati</taxon>
        <taxon>Actinomycetota</taxon>
        <taxon>Actinomycetes</taxon>
        <taxon>Micrococcales</taxon>
        <taxon>Micrococcaceae</taxon>
        <taxon>Sinomonas</taxon>
    </lineage>
</organism>
<accession>A0AB39KYN5</accession>
<evidence type="ECO:0000256" key="1">
    <source>
        <dbReference type="SAM" id="MobiDB-lite"/>
    </source>
</evidence>
<sequence length="67" mass="7532">MTEQTTIAEQVEELAAALGCTRKEARKHLMRSRTTGCDGISRLTHRDPTPVEALRNIERSAARRPRS</sequence>
<name>A0AB39KYN5_9MICC</name>
<dbReference type="RefSeq" id="WP_369044710.1">
    <property type="nucleotide sequence ID" value="NZ_CP163302.1"/>
</dbReference>